<sequence length="90" mass="9385">MSNRIGKTAYRPVGVLMGFAAGAVAGAIFRQVWKMTAGDGEAPDPTDEDRGWGEILAAAALQGAIFSVVRAAVDRGGAVGVRRMTGHWPD</sequence>
<evidence type="ECO:0000313" key="2">
    <source>
        <dbReference type="EMBL" id="RKN39391.1"/>
    </source>
</evidence>
<dbReference type="OrthoDB" id="5244650at2"/>
<feature type="transmembrane region" description="Helical" evidence="1">
    <location>
        <begin position="52"/>
        <end position="73"/>
    </location>
</feature>
<dbReference type="Pfam" id="PF14019">
    <property type="entry name" value="DUF4235"/>
    <property type="match status" value="1"/>
</dbReference>
<dbReference type="AlphaFoldDB" id="A0A3A9YTK4"/>
<name>A0A3A9YTK4_9ACTN</name>
<proteinExistence type="predicted"/>
<evidence type="ECO:0000313" key="3">
    <source>
        <dbReference type="Proteomes" id="UP000281726"/>
    </source>
</evidence>
<gene>
    <name evidence="2" type="ORF">D7223_29140</name>
</gene>
<keyword evidence="1" id="KW-0812">Transmembrane</keyword>
<keyword evidence="3" id="KW-1185">Reference proteome</keyword>
<organism evidence="2 3">
    <name type="scientific">Micromonospora endolithica</name>
    <dbReference type="NCBI Taxonomy" id="230091"/>
    <lineage>
        <taxon>Bacteria</taxon>
        <taxon>Bacillati</taxon>
        <taxon>Actinomycetota</taxon>
        <taxon>Actinomycetes</taxon>
        <taxon>Micromonosporales</taxon>
        <taxon>Micromonosporaceae</taxon>
        <taxon>Micromonospora</taxon>
    </lineage>
</organism>
<accession>A0A3A9YTK4</accession>
<keyword evidence="1" id="KW-1133">Transmembrane helix</keyword>
<evidence type="ECO:0000256" key="1">
    <source>
        <dbReference type="SAM" id="Phobius"/>
    </source>
</evidence>
<comment type="caution">
    <text evidence="2">The sequence shown here is derived from an EMBL/GenBank/DDBJ whole genome shotgun (WGS) entry which is preliminary data.</text>
</comment>
<protein>
    <submittedName>
        <fullName evidence="2">DUF4235 domain-containing protein</fullName>
    </submittedName>
</protein>
<dbReference type="InterPro" id="IPR025329">
    <property type="entry name" value="DUF4235"/>
</dbReference>
<dbReference type="RefSeq" id="WP_120732273.1">
    <property type="nucleotide sequence ID" value="NZ_RBAK01000017.1"/>
</dbReference>
<dbReference type="Proteomes" id="UP000281726">
    <property type="component" value="Unassembled WGS sequence"/>
</dbReference>
<reference evidence="2 3" key="1">
    <citation type="journal article" date="2004" name="Syst. Appl. Microbiol.">
        <title>Cryptoendolithic actinomycetes from antarctic sandstone rock samples: Micromonospora endolithica sp. nov. and two isolates related to Micromonospora coerulea Jensen 1932.</title>
        <authorList>
            <person name="Hirsch P."/>
            <person name="Mevs U."/>
            <person name="Kroppenstedt R.M."/>
            <person name="Schumann P."/>
            <person name="Stackebrandt E."/>
        </authorList>
    </citation>
    <scope>NUCLEOTIDE SEQUENCE [LARGE SCALE GENOMIC DNA]</scope>
    <source>
        <strain evidence="2 3">JCM 12677</strain>
    </source>
</reference>
<keyword evidence="1" id="KW-0472">Membrane</keyword>
<feature type="transmembrane region" description="Helical" evidence="1">
    <location>
        <begin position="12"/>
        <end position="32"/>
    </location>
</feature>
<dbReference type="EMBL" id="RBAK01000017">
    <property type="protein sequence ID" value="RKN39391.1"/>
    <property type="molecule type" value="Genomic_DNA"/>
</dbReference>